<feature type="transmembrane region" description="Helical" evidence="3">
    <location>
        <begin position="54"/>
        <end position="76"/>
    </location>
</feature>
<protein>
    <submittedName>
        <fullName evidence="4">Uncharacterized protein</fullName>
    </submittedName>
</protein>
<reference evidence="4" key="1">
    <citation type="submission" date="2021-02" db="EMBL/GenBank/DDBJ databases">
        <authorList>
            <person name="Dougan E. K."/>
            <person name="Rhodes N."/>
            <person name="Thang M."/>
            <person name="Chan C."/>
        </authorList>
    </citation>
    <scope>NUCLEOTIDE SEQUENCE</scope>
</reference>
<keyword evidence="2" id="KW-0802">TPR repeat</keyword>
<dbReference type="EMBL" id="CAJNNW010023841">
    <property type="protein sequence ID" value="CAE8671222.1"/>
    <property type="molecule type" value="Genomic_DNA"/>
</dbReference>
<keyword evidence="3" id="KW-0472">Membrane</keyword>
<dbReference type="PANTHER" id="PTHR44227">
    <property type="match status" value="1"/>
</dbReference>
<keyword evidence="3" id="KW-1133">Transmembrane helix</keyword>
<dbReference type="PANTHER" id="PTHR44227:SF3">
    <property type="entry name" value="PROTEIN O-MANNOSYL-TRANSFERASE TMTC4"/>
    <property type="match status" value="1"/>
</dbReference>
<accession>A0A813J2J4</accession>
<keyword evidence="1" id="KW-0677">Repeat</keyword>
<organism evidence="4 5">
    <name type="scientific">Polarella glacialis</name>
    <name type="common">Dinoflagellate</name>
    <dbReference type="NCBI Taxonomy" id="89957"/>
    <lineage>
        <taxon>Eukaryota</taxon>
        <taxon>Sar</taxon>
        <taxon>Alveolata</taxon>
        <taxon>Dinophyceae</taxon>
        <taxon>Suessiales</taxon>
        <taxon>Suessiaceae</taxon>
        <taxon>Polarella</taxon>
    </lineage>
</organism>
<comment type="caution">
    <text evidence="4">The sequence shown here is derived from an EMBL/GenBank/DDBJ whole genome shotgun (WGS) entry which is preliminary data.</text>
</comment>
<keyword evidence="3" id="KW-0812">Transmembrane</keyword>
<sequence length="94" mass="10234">YDYSMDAVPLVESLSDVRLLLPVASYLAMALAIYAAALQLRLARSVSRRMSAEATVLGLAVFVLSFLPMTNILFPIGTLVGERLLYIPSIGFLI</sequence>
<feature type="non-terminal residue" evidence="4">
    <location>
        <position position="1"/>
    </location>
</feature>
<evidence type="ECO:0000256" key="2">
    <source>
        <dbReference type="ARBA" id="ARBA00022803"/>
    </source>
</evidence>
<dbReference type="Proteomes" id="UP000626109">
    <property type="component" value="Unassembled WGS sequence"/>
</dbReference>
<dbReference type="InterPro" id="IPR052346">
    <property type="entry name" value="O-mannosyl-transferase_TMTC"/>
</dbReference>
<feature type="non-terminal residue" evidence="4">
    <location>
        <position position="94"/>
    </location>
</feature>
<evidence type="ECO:0000256" key="1">
    <source>
        <dbReference type="ARBA" id="ARBA00022737"/>
    </source>
</evidence>
<dbReference type="AlphaFoldDB" id="A0A813J2J4"/>
<gene>
    <name evidence="4" type="ORF">PGLA2088_LOCUS17669</name>
</gene>
<evidence type="ECO:0000313" key="5">
    <source>
        <dbReference type="Proteomes" id="UP000626109"/>
    </source>
</evidence>
<name>A0A813J2J4_POLGL</name>
<evidence type="ECO:0000256" key="3">
    <source>
        <dbReference type="SAM" id="Phobius"/>
    </source>
</evidence>
<feature type="transmembrane region" description="Helical" evidence="3">
    <location>
        <begin position="20"/>
        <end position="42"/>
    </location>
</feature>
<evidence type="ECO:0000313" key="4">
    <source>
        <dbReference type="EMBL" id="CAE8671222.1"/>
    </source>
</evidence>
<proteinExistence type="predicted"/>